<reference evidence="1" key="1">
    <citation type="submission" date="2025-08" db="UniProtKB">
        <authorList>
            <consortium name="Ensembl"/>
        </authorList>
    </citation>
    <scope>IDENTIFICATION</scope>
</reference>
<dbReference type="Proteomes" id="UP000694523">
    <property type="component" value="Unplaced"/>
</dbReference>
<dbReference type="Ensembl" id="ENSNMLT00000002724.1">
    <property type="protein sequence ID" value="ENSNMLP00000002367.1"/>
    <property type="gene ID" value="ENSNMLG00000001749.1"/>
</dbReference>
<proteinExistence type="predicted"/>
<evidence type="ECO:0000313" key="1">
    <source>
        <dbReference type="Ensembl" id="ENSNMLP00000002367.1"/>
    </source>
</evidence>
<protein>
    <submittedName>
        <fullName evidence="1">Uncharacterized protein</fullName>
    </submittedName>
</protein>
<keyword evidence="2" id="KW-1185">Reference proteome</keyword>
<accession>A0A8C6S7U0</accession>
<name>A0A8C6S7U0_9GOBI</name>
<sequence>MDGWMKDKFSWTVSAEMPRLPDPPTPPPAVLGGPHLLQLFWDPHLLQLFWGDPHLLQLFWGDPHLLQLTSGSRKVQF</sequence>
<organism evidence="1 2">
    <name type="scientific">Neogobius melanostomus</name>
    <name type="common">round goby</name>
    <dbReference type="NCBI Taxonomy" id="47308"/>
    <lineage>
        <taxon>Eukaryota</taxon>
        <taxon>Metazoa</taxon>
        <taxon>Chordata</taxon>
        <taxon>Craniata</taxon>
        <taxon>Vertebrata</taxon>
        <taxon>Euteleostomi</taxon>
        <taxon>Actinopterygii</taxon>
        <taxon>Neopterygii</taxon>
        <taxon>Teleostei</taxon>
        <taxon>Neoteleostei</taxon>
        <taxon>Acanthomorphata</taxon>
        <taxon>Gobiaria</taxon>
        <taxon>Gobiiformes</taxon>
        <taxon>Gobioidei</taxon>
        <taxon>Gobiidae</taxon>
        <taxon>Benthophilinae</taxon>
        <taxon>Neogobiini</taxon>
        <taxon>Neogobius</taxon>
    </lineage>
</organism>
<reference evidence="1" key="2">
    <citation type="submission" date="2025-09" db="UniProtKB">
        <authorList>
            <consortium name="Ensembl"/>
        </authorList>
    </citation>
    <scope>IDENTIFICATION</scope>
</reference>
<evidence type="ECO:0000313" key="2">
    <source>
        <dbReference type="Proteomes" id="UP000694523"/>
    </source>
</evidence>
<dbReference type="AlphaFoldDB" id="A0A8C6S7U0"/>